<accession>A0A7L4F9C1</accession>
<dbReference type="InterPro" id="IPR018967">
    <property type="entry name" value="FeS-contain_CDGSH-typ"/>
</dbReference>
<dbReference type="OrthoDB" id="15717at2759"/>
<keyword evidence="8" id="KW-1185">Reference proteome</keyword>
<dbReference type="Proteomes" id="UP000541332">
    <property type="component" value="Unassembled WGS sequence"/>
</dbReference>
<keyword evidence="4" id="KW-0411">Iron-sulfur</keyword>
<evidence type="ECO:0000256" key="5">
    <source>
        <dbReference type="ARBA" id="ARBA00034078"/>
    </source>
</evidence>
<dbReference type="GO" id="GO:0005739">
    <property type="term" value="C:mitochondrion"/>
    <property type="evidence" value="ECO:0007669"/>
    <property type="project" value="TreeGrafter"/>
</dbReference>
<evidence type="ECO:0000259" key="6">
    <source>
        <dbReference type="SMART" id="SM00704"/>
    </source>
</evidence>
<dbReference type="Pfam" id="PF09360">
    <property type="entry name" value="zf-CDGSH"/>
    <property type="match status" value="1"/>
</dbReference>
<feature type="domain" description="Iron-binding zinc finger CDGSH type" evidence="6">
    <location>
        <begin position="52"/>
        <end position="89"/>
    </location>
</feature>
<name>A0A7L4F9C1_9COLU</name>
<comment type="cofactor">
    <cofactor evidence="5">
        <name>[2Fe-2S] cluster</name>
        <dbReference type="ChEBI" id="CHEBI:190135"/>
    </cofactor>
</comment>
<evidence type="ECO:0000256" key="3">
    <source>
        <dbReference type="ARBA" id="ARBA00023004"/>
    </source>
</evidence>
<evidence type="ECO:0000313" key="8">
    <source>
        <dbReference type="Proteomes" id="UP000541332"/>
    </source>
</evidence>
<dbReference type="InterPro" id="IPR052950">
    <property type="entry name" value="CISD"/>
</dbReference>
<sequence length="121" mass="13070">PPGGAAMAPLRAAALVALMRGGGRLRYRHLRGGLHIPVRRCSAPPEPVVAAKEPFAVELKAGQKYGWCACGHSRRQPFCDGAHKKAAPGISPLRFVAEEDKMVWLCGCKRTRTPPYCDGTH</sequence>
<feature type="domain" description="Iron-binding zinc finger CDGSH type" evidence="6">
    <location>
        <begin position="90"/>
        <end position="121"/>
    </location>
</feature>
<evidence type="ECO:0000256" key="1">
    <source>
        <dbReference type="ARBA" id="ARBA00022714"/>
    </source>
</evidence>
<proteinExistence type="predicted"/>
<reference evidence="7 8" key="1">
    <citation type="submission" date="2020-02" db="EMBL/GenBank/DDBJ databases">
        <title>Bird 10,000 Genomes (B10K) Project - Family phase.</title>
        <authorList>
            <person name="Zhang G."/>
        </authorList>
    </citation>
    <scope>NUCLEOTIDE SEQUENCE [LARGE SCALE GENOMIC DNA]</scope>
    <source>
        <strain evidence="7">B10K-DU-006-06</strain>
    </source>
</reference>
<dbReference type="PANTHER" id="PTHR46491">
    <property type="entry name" value="CDGSH IRON SULFUR DOMAIN PROTEIN HOMOLOG"/>
    <property type="match status" value="1"/>
</dbReference>
<evidence type="ECO:0000256" key="2">
    <source>
        <dbReference type="ARBA" id="ARBA00022723"/>
    </source>
</evidence>
<feature type="non-terminal residue" evidence="7">
    <location>
        <position position="121"/>
    </location>
</feature>
<dbReference type="GO" id="GO:0046872">
    <property type="term" value="F:metal ion binding"/>
    <property type="evidence" value="ECO:0007669"/>
    <property type="project" value="UniProtKB-KW"/>
</dbReference>
<comment type="caution">
    <text evidence="7">The sequence shown here is derived from an EMBL/GenBank/DDBJ whole genome shotgun (WGS) entry which is preliminary data.</text>
</comment>
<feature type="non-terminal residue" evidence="7">
    <location>
        <position position="1"/>
    </location>
</feature>
<dbReference type="PANTHER" id="PTHR46491:SF3">
    <property type="entry name" value="CDGSH IRON-SULFUR DOMAIN-CONTAINING PROTEIN 3, MITOCHONDRIAL"/>
    <property type="match status" value="1"/>
</dbReference>
<dbReference type="EMBL" id="VWYH01001669">
    <property type="protein sequence ID" value="NXW83530.1"/>
    <property type="molecule type" value="Genomic_DNA"/>
</dbReference>
<keyword evidence="1" id="KW-0001">2Fe-2S</keyword>
<keyword evidence="2" id="KW-0479">Metal-binding</keyword>
<keyword evidence="3" id="KW-0408">Iron</keyword>
<evidence type="ECO:0000256" key="4">
    <source>
        <dbReference type="ARBA" id="ARBA00023014"/>
    </source>
</evidence>
<protein>
    <submittedName>
        <fullName evidence="7">CISD3 protein</fullName>
    </submittedName>
</protein>
<dbReference type="SMART" id="SM00704">
    <property type="entry name" value="ZnF_CDGSH"/>
    <property type="match status" value="2"/>
</dbReference>
<dbReference type="InterPro" id="IPR042216">
    <property type="entry name" value="MitoNEET_CISD"/>
</dbReference>
<organism evidence="7 8">
    <name type="scientific">Pampusana beccarii</name>
    <name type="common">Western bronze ground-dove</name>
    <dbReference type="NCBI Taxonomy" id="2953425"/>
    <lineage>
        <taxon>Eukaryota</taxon>
        <taxon>Metazoa</taxon>
        <taxon>Chordata</taxon>
        <taxon>Craniata</taxon>
        <taxon>Vertebrata</taxon>
        <taxon>Euteleostomi</taxon>
        <taxon>Archelosauria</taxon>
        <taxon>Archosauria</taxon>
        <taxon>Dinosauria</taxon>
        <taxon>Saurischia</taxon>
        <taxon>Theropoda</taxon>
        <taxon>Coelurosauria</taxon>
        <taxon>Aves</taxon>
        <taxon>Neognathae</taxon>
        <taxon>Neoaves</taxon>
        <taxon>Columbimorphae</taxon>
        <taxon>Columbiformes</taxon>
        <taxon>Columbidae</taxon>
        <taxon>Pampusana</taxon>
    </lineage>
</organism>
<dbReference type="Gene3D" id="3.40.5.90">
    <property type="entry name" value="CDGSH iron-sulfur domain, mitoNEET-type"/>
    <property type="match status" value="2"/>
</dbReference>
<evidence type="ECO:0000313" key="7">
    <source>
        <dbReference type="EMBL" id="NXW83530.1"/>
    </source>
</evidence>
<gene>
    <name evidence="7" type="primary">Cisd3</name>
    <name evidence="7" type="ORF">ALOBEC_R12159</name>
</gene>
<dbReference type="GO" id="GO:0051537">
    <property type="term" value="F:2 iron, 2 sulfur cluster binding"/>
    <property type="evidence" value="ECO:0007669"/>
    <property type="project" value="UniProtKB-KW"/>
</dbReference>
<dbReference type="AlphaFoldDB" id="A0A7L4F9C1"/>